<feature type="region of interest" description="Disordered" evidence="1">
    <location>
        <begin position="346"/>
        <end position="391"/>
    </location>
</feature>
<feature type="region of interest" description="Disordered" evidence="1">
    <location>
        <begin position="601"/>
        <end position="629"/>
    </location>
</feature>
<evidence type="ECO:0000313" key="3">
    <source>
        <dbReference type="EMBL" id="SED06973.1"/>
    </source>
</evidence>
<feature type="compositionally biased region" description="Acidic residues" evidence="1">
    <location>
        <begin position="378"/>
        <end position="391"/>
    </location>
</feature>
<sequence>MDLPGVIRDLPGEMIPEGLAAVHGYRDRLSKLAFEQRCAENAAYCRRVAALYCLYRTMYADAEAELLGLPADAEISDLRARQRDLRLRETELQAQVSVVLRVGASAADRAVEEAVGFVERLPRVFGLIAAGVLSVPGGREALARSRALGRAQVREFDGALADRLEADARELLAIPALREFADLLVARIDPEAAIRRRERSRDDRTVIFRPEEDGLASAFALLPAEDVAEFERRVDDIIGTVCDQDSRAVSQRRADGLMMLLRGYVTLGCDCGVCEKTEPRAVEEGVEDGVIVRYRALVHVVVNERTLADPENDESGYLSGYGPITAAHARDLAGREDAVVREFGERIDTAGTSASESDVTADSGTADSADAADRGDDLAADPDASDVDDPDTAEIAGDALVRARGSADYRLTADLVRYLTILHPRCVFPLCTRPARRCEIDHSREYDHVDPARGGRTAANNLQPLCKKHHQLKTAGGWIDARLPDGRILWINPDGEHIIVDPAGVVLALFPDLKRVSWTAPDLPDPRYRVRNGPTKLQREHRRREQIRQRHRDAAQRLRNPRPPEPPPGRSPSGAGISIIEERLRCVLRAHRAQVRAEIRAERAAVLPEGPTHRRPPERAHSDDEPPPY</sequence>
<reference evidence="4" key="1">
    <citation type="submission" date="2016-10" db="EMBL/GenBank/DDBJ databases">
        <authorList>
            <person name="Varghese N."/>
            <person name="Submissions S."/>
        </authorList>
    </citation>
    <scope>NUCLEOTIDE SEQUENCE [LARGE SCALE GENOMIC DNA]</scope>
    <source>
        <strain evidence="4">DSM 44234</strain>
    </source>
</reference>
<feature type="compositionally biased region" description="Basic and acidic residues" evidence="1">
    <location>
        <begin position="546"/>
        <end position="556"/>
    </location>
</feature>
<dbReference type="EMBL" id="FNSA01000003">
    <property type="protein sequence ID" value="SED06973.1"/>
    <property type="molecule type" value="Genomic_DNA"/>
</dbReference>
<feature type="region of interest" description="Disordered" evidence="1">
    <location>
        <begin position="521"/>
        <end position="576"/>
    </location>
</feature>
<dbReference type="AlphaFoldDB" id="A0A1H4XMX5"/>
<proteinExistence type="predicted"/>
<gene>
    <name evidence="3" type="ORF">SAMN04489793_3883</name>
</gene>
<dbReference type="STRING" id="57704.SAMN04489793_3883"/>
<dbReference type="Pfam" id="PF02720">
    <property type="entry name" value="DUF222"/>
    <property type="match status" value="1"/>
</dbReference>
<accession>A0A1H4XMX5</accession>
<name>A0A1H4XMX5_TSUTY</name>
<dbReference type="InterPro" id="IPR003870">
    <property type="entry name" value="DUF222"/>
</dbReference>
<dbReference type="Proteomes" id="UP000182241">
    <property type="component" value="Unassembled WGS sequence"/>
</dbReference>
<feature type="compositionally biased region" description="Pro residues" evidence="1">
    <location>
        <begin position="561"/>
        <end position="570"/>
    </location>
</feature>
<evidence type="ECO:0000256" key="1">
    <source>
        <dbReference type="SAM" id="MobiDB-lite"/>
    </source>
</evidence>
<feature type="domain" description="HNH nuclease" evidence="2">
    <location>
        <begin position="416"/>
        <end position="471"/>
    </location>
</feature>
<keyword evidence="4" id="KW-1185">Reference proteome</keyword>
<feature type="compositionally biased region" description="Basic and acidic residues" evidence="1">
    <location>
        <begin position="611"/>
        <end position="629"/>
    </location>
</feature>
<evidence type="ECO:0000259" key="2">
    <source>
        <dbReference type="SMART" id="SM00507"/>
    </source>
</evidence>
<evidence type="ECO:0000313" key="4">
    <source>
        <dbReference type="Proteomes" id="UP000182241"/>
    </source>
</evidence>
<protein>
    <recommendedName>
        <fullName evidence="2">HNH nuclease domain-containing protein</fullName>
    </recommendedName>
</protein>
<dbReference type="RefSeq" id="WP_082791159.1">
    <property type="nucleotide sequence ID" value="NZ_CBDRGN010000003.1"/>
</dbReference>
<organism evidence="3 4">
    <name type="scientific">Tsukamurella tyrosinosolvens</name>
    <dbReference type="NCBI Taxonomy" id="57704"/>
    <lineage>
        <taxon>Bacteria</taxon>
        <taxon>Bacillati</taxon>
        <taxon>Actinomycetota</taxon>
        <taxon>Actinomycetes</taxon>
        <taxon>Mycobacteriales</taxon>
        <taxon>Tsukamurellaceae</taxon>
        <taxon>Tsukamurella</taxon>
    </lineage>
</organism>
<dbReference type="Gene3D" id="1.10.30.50">
    <property type="match status" value="1"/>
</dbReference>
<dbReference type="OrthoDB" id="4774794at2"/>
<feature type="compositionally biased region" description="Low complexity" evidence="1">
    <location>
        <begin position="360"/>
        <end position="369"/>
    </location>
</feature>
<dbReference type="SMART" id="SM00507">
    <property type="entry name" value="HNHc"/>
    <property type="match status" value="1"/>
</dbReference>
<dbReference type="CDD" id="cd00085">
    <property type="entry name" value="HNHc"/>
    <property type="match status" value="1"/>
</dbReference>
<dbReference type="InterPro" id="IPR003615">
    <property type="entry name" value="HNH_nuc"/>
</dbReference>